<keyword evidence="2" id="KW-0004">4Fe-4S</keyword>
<dbReference type="InterPro" id="IPR039661">
    <property type="entry name" value="ELP3"/>
</dbReference>
<evidence type="ECO:0000256" key="3">
    <source>
        <dbReference type="ARBA" id="ARBA00022691"/>
    </source>
</evidence>
<protein>
    <submittedName>
        <fullName evidence="8">Radical_SAM C-terminal domain-containing protein</fullName>
    </submittedName>
</protein>
<evidence type="ECO:0000256" key="2">
    <source>
        <dbReference type="ARBA" id="ARBA00022485"/>
    </source>
</evidence>
<dbReference type="EMBL" id="FNIN01000011">
    <property type="protein sequence ID" value="SDN90627.1"/>
    <property type="molecule type" value="Genomic_DNA"/>
</dbReference>
<dbReference type="GO" id="GO:0002926">
    <property type="term" value="P:tRNA wobble base 5-methoxycarbonylmethyl-2-thiouridinylation"/>
    <property type="evidence" value="ECO:0007669"/>
    <property type="project" value="TreeGrafter"/>
</dbReference>
<dbReference type="InterPro" id="IPR058240">
    <property type="entry name" value="rSAM_sf"/>
</dbReference>
<dbReference type="RefSeq" id="WP_092065965.1">
    <property type="nucleotide sequence ID" value="NZ_FNIN01000011.1"/>
</dbReference>
<dbReference type="AlphaFoldDB" id="A0A1H0F7E8"/>
<dbReference type="InterPro" id="IPR032432">
    <property type="entry name" value="Radical_SAM_C"/>
</dbReference>
<proteinExistence type="predicted"/>
<dbReference type="PANTHER" id="PTHR11135">
    <property type="entry name" value="HISTONE ACETYLTRANSFERASE-RELATED"/>
    <property type="match status" value="1"/>
</dbReference>
<dbReference type="GO" id="GO:0046872">
    <property type="term" value="F:metal ion binding"/>
    <property type="evidence" value="ECO:0007669"/>
    <property type="project" value="UniProtKB-KW"/>
</dbReference>
<keyword evidence="5" id="KW-0408">Iron</keyword>
<dbReference type="GO" id="GO:0051539">
    <property type="term" value="F:4 iron, 4 sulfur cluster binding"/>
    <property type="evidence" value="ECO:0007669"/>
    <property type="project" value="UniProtKB-KW"/>
</dbReference>
<feature type="domain" description="Radical SAM core" evidence="7">
    <location>
        <begin position="14"/>
        <end position="252"/>
    </location>
</feature>
<keyword evidence="6" id="KW-0411">Iron-sulfur</keyword>
<dbReference type="SFLD" id="SFLDG01086">
    <property type="entry name" value="elongater_protein-like"/>
    <property type="match status" value="1"/>
</dbReference>
<dbReference type="STRING" id="206665.SAMN04488516_11122"/>
<dbReference type="Proteomes" id="UP000199602">
    <property type="component" value="Unassembled WGS sequence"/>
</dbReference>
<reference evidence="8 9" key="1">
    <citation type="submission" date="2016-10" db="EMBL/GenBank/DDBJ databases">
        <authorList>
            <person name="de Groot N.N."/>
        </authorList>
    </citation>
    <scope>NUCLEOTIDE SEQUENCE [LARGE SCALE GENOMIC DNA]</scope>
    <source>
        <strain evidence="8 9">DSM 15269</strain>
    </source>
</reference>
<dbReference type="PANTHER" id="PTHR11135:SF0">
    <property type="entry name" value="ELONGATOR COMPLEX PROTEIN 3"/>
    <property type="match status" value="1"/>
</dbReference>
<dbReference type="Pfam" id="PF04055">
    <property type="entry name" value="Radical_SAM"/>
    <property type="match status" value="1"/>
</dbReference>
<dbReference type="SFLD" id="SFLDS00029">
    <property type="entry name" value="Radical_SAM"/>
    <property type="match status" value="1"/>
</dbReference>
<dbReference type="OrthoDB" id="9815044at2"/>
<evidence type="ECO:0000256" key="4">
    <source>
        <dbReference type="ARBA" id="ARBA00022723"/>
    </source>
</evidence>
<comment type="cofactor">
    <cofactor evidence="1">
        <name>[4Fe-4S] cluster</name>
        <dbReference type="ChEBI" id="CHEBI:49883"/>
    </cofactor>
</comment>
<dbReference type="Gene3D" id="3.80.30.20">
    <property type="entry name" value="tm_1862 like domain"/>
    <property type="match status" value="1"/>
</dbReference>
<accession>A0A1H0F7E8</accession>
<gene>
    <name evidence="8" type="ORF">SAMN04488516_11122</name>
</gene>
<dbReference type="InterPro" id="IPR023404">
    <property type="entry name" value="rSAM_horseshoe"/>
</dbReference>
<evidence type="ECO:0000313" key="8">
    <source>
        <dbReference type="EMBL" id="SDN90627.1"/>
    </source>
</evidence>
<evidence type="ECO:0000256" key="6">
    <source>
        <dbReference type="ARBA" id="ARBA00023014"/>
    </source>
</evidence>
<evidence type="ECO:0000256" key="5">
    <source>
        <dbReference type="ARBA" id="ARBA00023004"/>
    </source>
</evidence>
<sequence>MKTKLFAIKHPAPTKMKRSIWPIFLPFAGCKKRCIFCSQEISTGRKKVKDFKALVSKELTELEFRAKKNNKVYGVGFFGGTFTGLPYELQSWILERVVKLRCKNIVDFVCLSTRPDFINNEVAELLKSKNVDLVELGIQSFDSEVLDVANRGYTLSTILKAIHYLKKYNLKYGFQLLPGLPKHNLAKFWQDIELTICLKPSTLRIYPCLVLENTLLAKLYRLEQYRPWSIEKTVYALGFALLDIWRNNIKILRIGLTPERSLLANIIAGPWHEALGFMVRSFALNMYLKRLIASLSWQPTSLEVPSRYLSELWGYKNVYQQFWYNLVNGPTFIKIGPFKEFVFMG</sequence>
<keyword evidence="4" id="KW-0479">Metal-binding</keyword>
<dbReference type="PROSITE" id="PS51918">
    <property type="entry name" value="RADICAL_SAM"/>
    <property type="match status" value="1"/>
</dbReference>
<dbReference type="GO" id="GO:0005737">
    <property type="term" value="C:cytoplasm"/>
    <property type="evidence" value="ECO:0007669"/>
    <property type="project" value="TreeGrafter"/>
</dbReference>
<dbReference type="SUPFAM" id="SSF102114">
    <property type="entry name" value="Radical SAM enzymes"/>
    <property type="match status" value="1"/>
</dbReference>
<evidence type="ECO:0000256" key="1">
    <source>
        <dbReference type="ARBA" id="ARBA00001966"/>
    </source>
</evidence>
<dbReference type="SFLD" id="SFLDG01082">
    <property type="entry name" value="B12-binding_domain_containing"/>
    <property type="match status" value="1"/>
</dbReference>
<keyword evidence="3" id="KW-0949">S-adenosyl-L-methionine</keyword>
<dbReference type="InterPro" id="IPR007197">
    <property type="entry name" value="rSAM"/>
</dbReference>
<dbReference type="CDD" id="cd01335">
    <property type="entry name" value="Radical_SAM"/>
    <property type="match status" value="1"/>
</dbReference>
<evidence type="ECO:0000313" key="9">
    <source>
        <dbReference type="Proteomes" id="UP000199602"/>
    </source>
</evidence>
<dbReference type="InterPro" id="IPR006638">
    <property type="entry name" value="Elp3/MiaA/NifB-like_rSAM"/>
</dbReference>
<dbReference type="GO" id="GO:0003824">
    <property type="term" value="F:catalytic activity"/>
    <property type="evidence" value="ECO:0007669"/>
    <property type="project" value="InterPro"/>
</dbReference>
<evidence type="ECO:0000259" key="7">
    <source>
        <dbReference type="PROSITE" id="PS51918"/>
    </source>
</evidence>
<organism evidence="8 9">
    <name type="scientific">Desulfonauticus submarinus</name>
    <dbReference type="NCBI Taxonomy" id="206665"/>
    <lineage>
        <taxon>Bacteria</taxon>
        <taxon>Pseudomonadati</taxon>
        <taxon>Thermodesulfobacteriota</taxon>
        <taxon>Desulfovibrionia</taxon>
        <taxon>Desulfovibrionales</taxon>
        <taxon>Desulfonauticaceae</taxon>
        <taxon>Desulfonauticus</taxon>
    </lineage>
</organism>
<keyword evidence="9" id="KW-1185">Reference proteome</keyword>
<dbReference type="Pfam" id="PF16199">
    <property type="entry name" value="Radical_SAM_C"/>
    <property type="match status" value="1"/>
</dbReference>
<name>A0A1H0F7E8_9BACT</name>
<dbReference type="SMART" id="SM00729">
    <property type="entry name" value="Elp3"/>
    <property type="match status" value="1"/>
</dbReference>